<name>A0ACC2I4D3_9PLEO</name>
<keyword evidence="2" id="KW-1185">Reference proteome</keyword>
<dbReference type="EMBL" id="JAPHNI010000575">
    <property type="protein sequence ID" value="KAJ8109758.1"/>
    <property type="molecule type" value="Genomic_DNA"/>
</dbReference>
<organism evidence="1 2">
    <name type="scientific">Boeremia exigua</name>
    <dbReference type="NCBI Taxonomy" id="749465"/>
    <lineage>
        <taxon>Eukaryota</taxon>
        <taxon>Fungi</taxon>
        <taxon>Dikarya</taxon>
        <taxon>Ascomycota</taxon>
        <taxon>Pezizomycotina</taxon>
        <taxon>Dothideomycetes</taxon>
        <taxon>Pleosporomycetidae</taxon>
        <taxon>Pleosporales</taxon>
        <taxon>Pleosporineae</taxon>
        <taxon>Didymellaceae</taxon>
        <taxon>Boeremia</taxon>
    </lineage>
</organism>
<gene>
    <name evidence="1" type="ORF">OPT61_g7224</name>
</gene>
<proteinExistence type="predicted"/>
<sequence>MASRTPSPSVSSGSLPSRHATPVDLSLAQKAKEGLILDACDKGDLAALVDLATSTHGLLSDSLRRKVWPLLLGCADADADGTAAPWKDLPAHREEGQVGLDVNRAFVYYPSFREGAQLPEE</sequence>
<evidence type="ECO:0000313" key="1">
    <source>
        <dbReference type="EMBL" id="KAJ8109758.1"/>
    </source>
</evidence>
<dbReference type="Proteomes" id="UP001153331">
    <property type="component" value="Unassembled WGS sequence"/>
</dbReference>
<evidence type="ECO:0000313" key="2">
    <source>
        <dbReference type="Proteomes" id="UP001153331"/>
    </source>
</evidence>
<accession>A0ACC2I4D3</accession>
<reference evidence="1" key="1">
    <citation type="submission" date="2022-11" db="EMBL/GenBank/DDBJ databases">
        <title>Genome Sequence of Boeremia exigua.</title>
        <authorList>
            <person name="Buettner E."/>
        </authorList>
    </citation>
    <scope>NUCLEOTIDE SEQUENCE</scope>
    <source>
        <strain evidence="1">CU02</strain>
    </source>
</reference>
<comment type="caution">
    <text evidence="1">The sequence shown here is derived from an EMBL/GenBank/DDBJ whole genome shotgun (WGS) entry which is preliminary data.</text>
</comment>
<protein>
    <submittedName>
        <fullName evidence="1">Uncharacterized protein</fullName>
    </submittedName>
</protein>